<proteinExistence type="predicted"/>
<dbReference type="Proteomes" id="UP001206692">
    <property type="component" value="Unassembled WGS sequence"/>
</dbReference>
<dbReference type="CDD" id="cd02140">
    <property type="entry name" value="Frm2-like"/>
    <property type="match status" value="1"/>
</dbReference>
<keyword evidence="3" id="KW-1185">Reference proteome</keyword>
<evidence type="ECO:0000259" key="1">
    <source>
        <dbReference type="Pfam" id="PF00881"/>
    </source>
</evidence>
<dbReference type="EMBL" id="JANGEW010000021">
    <property type="protein sequence ID" value="MCQ5343345.1"/>
    <property type="molecule type" value="Genomic_DNA"/>
</dbReference>
<comment type="caution">
    <text evidence="2">The sequence shown here is derived from an EMBL/GenBank/DDBJ whole genome shotgun (WGS) entry which is preliminary data.</text>
</comment>
<accession>A0ABT1SUE6</accession>
<name>A0ABT1SUE6_9FIRM</name>
<reference evidence="2 3" key="1">
    <citation type="submission" date="2022-06" db="EMBL/GenBank/DDBJ databases">
        <title>Isolation of gut microbiota from human fecal samples.</title>
        <authorList>
            <person name="Pamer E.G."/>
            <person name="Barat B."/>
            <person name="Waligurski E."/>
            <person name="Medina S."/>
            <person name="Paddock L."/>
            <person name="Mostad J."/>
        </authorList>
    </citation>
    <scope>NUCLEOTIDE SEQUENCE [LARGE SCALE GENOMIC DNA]</scope>
    <source>
        <strain evidence="2 3">DFI.1.1</strain>
    </source>
</reference>
<dbReference type="RefSeq" id="WP_062412021.1">
    <property type="nucleotide sequence ID" value="NZ_JAJCIO010000046.1"/>
</dbReference>
<gene>
    <name evidence="2" type="ORF">NE675_09980</name>
</gene>
<organism evidence="2 3">
    <name type="scientific">Megasphaera massiliensis</name>
    <dbReference type="NCBI Taxonomy" id="1232428"/>
    <lineage>
        <taxon>Bacteria</taxon>
        <taxon>Bacillati</taxon>
        <taxon>Bacillota</taxon>
        <taxon>Negativicutes</taxon>
        <taxon>Veillonellales</taxon>
        <taxon>Veillonellaceae</taxon>
        <taxon>Megasphaera</taxon>
    </lineage>
</organism>
<dbReference type="PANTHER" id="PTHR43035:SF1">
    <property type="entry name" value="FATTY ACID REPRESSION MUTANT PROTEIN 2-RELATED"/>
    <property type="match status" value="1"/>
</dbReference>
<dbReference type="PANTHER" id="PTHR43035">
    <property type="entry name" value="FATTY ACID REPRESSION MUTANT PROTEIN 2-RELATED"/>
    <property type="match status" value="1"/>
</dbReference>
<feature type="domain" description="Nitroreductase" evidence="1">
    <location>
        <begin position="9"/>
        <end position="176"/>
    </location>
</feature>
<dbReference type="Pfam" id="PF00881">
    <property type="entry name" value="Nitroreductase"/>
    <property type="match status" value="1"/>
</dbReference>
<dbReference type="InterPro" id="IPR000415">
    <property type="entry name" value="Nitroreductase-like"/>
</dbReference>
<dbReference type="InterPro" id="IPR033877">
    <property type="entry name" value="Frm2/Hbn1"/>
</dbReference>
<evidence type="ECO:0000313" key="3">
    <source>
        <dbReference type="Proteomes" id="UP001206692"/>
    </source>
</evidence>
<sequence>MNNFTTAVTNRRTNYALSKDVSIPQETIIKTIEDMVHEVPSAFNMQSGKVVVAFGETHDKIWQIAMDTLRGIVPAANFAATEEKINSFAAAYGTVLYFDDISIVEKLADQFPLYAQNFPVWGQQANGMMQFAIWTALTDLGLGVNLQHYNPLIDDEVKKLTGVPAEWKLIAQMPFGNPLQKPDPIEKAPIEERVKIFK</sequence>
<protein>
    <submittedName>
        <fullName evidence="2">Nitroreductase family protein</fullName>
    </submittedName>
</protein>
<dbReference type="Gene3D" id="3.40.109.10">
    <property type="entry name" value="NADH Oxidase"/>
    <property type="match status" value="1"/>
</dbReference>
<evidence type="ECO:0000313" key="2">
    <source>
        <dbReference type="EMBL" id="MCQ5343345.1"/>
    </source>
</evidence>
<dbReference type="InterPro" id="IPR029479">
    <property type="entry name" value="Nitroreductase"/>
</dbReference>
<dbReference type="SUPFAM" id="SSF55469">
    <property type="entry name" value="FMN-dependent nitroreductase-like"/>
    <property type="match status" value="1"/>
</dbReference>